<dbReference type="PANTHER" id="PTHR45943">
    <property type="entry name" value="E3 UBIQUITIN-PROTEIN LIGASE MYCBP2"/>
    <property type="match status" value="1"/>
</dbReference>
<evidence type="ECO:0000313" key="3">
    <source>
        <dbReference type="EMBL" id="CAK57763.1"/>
    </source>
</evidence>
<sequence>MQGFYNQVKSLMQSNHEEPNYDDNYKCFCGQQIRCDPFDDLYNHISNCKKFLSESMFYKEFEKLRLNIFKLPQLYTLKAEFLFIINQIDEIINKIEEISQVNSPRSANRQLKQQIPPQSQFSQKQSFNNIHKKYFPTKSREQEIKQKCSVCGKLDNNEDEMETVYNFQICQHAHCLGCIRKLINQQYILKSGCVQCSYCQKQLSQQEIEKYVGSERLLYLQKKLRTGESPAQQKLQCSFCYRYINNKDIKSGQRPVCNQQECQQKNLQACQKLISCKHFCSGYKDEKKCLGCLGCTNQKLSEEYCTICFTESLYEGPCIQAACGHLFHFYCLNKKLDKKWTSMYISFGFCCCSICKRWMEFPNDSISQQKMIEYQELQQLVRKQASLRMGKMGDSQILKVEDALDIFAFYQCYKCKKPYFGGKKDCQLELEAESNRQSQQDLICPSCCGQQINGCKTHGTEYLEYKCRYCCNIATYFCWGTTHFCQTCHTKQSGGKYLTQLKKEELPQCQGKGKCPIGGNHAINGQEQCLGCGKYLNNYQGLCNN</sequence>
<dbReference type="InterPro" id="IPR001841">
    <property type="entry name" value="Znf_RING"/>
</dbReference>
<dbReference type="GeneID" id="5010950"/>
<gene>
    <name evidence="3" type="ORF">GSPATT00028798001</name>
</gene>
<proteinExistence type="predicted"/>
<dbReference type="Proteomes" id="UP000000600">
    <property type="component" value="Unassembled WGS sequence"/>
</dbReference>
<dbReference type="eggNOG" id="KOG1428">
    <property type="taxonomic scope" value="Eukaryota"/>
</dbReference>
<dbReference type="HOGENOM" id="CLU_439098_0_0_1"/>
<dbReference type="OMA" id="CCNIATY"/>
<feature type="domain" description="RING-type" evidence="2">
    <location>
        <begin position="148"/>
        <end position="200"/>
    </location>
</feature>
<dbReference type="EMBL" id="CT867994">
    <property type="protein sequence ID" value="CAK57763.1"/>
    <property type="molecule type" value="Genomic_DNA"/>
</dbReference>
<keyword evidence="1" id="KW-0863">Zinc-finger</keyword>
<dbReference type="RefSeq" id="XP_001425161.1">
    <property type="nucleotide sequence ID" value="XM_001425124.1"/>
</dbReference>
<keyword evidence="1" id="KW-0862">Zinc</keyword>
<dbReference type="PROSITE" id="PS50089">
    <property type="entry name" value="ZF_RING_2"/>
    <property type="match status" value="2"/>
</dbReference>
<dbReference type="AlphaFoldDB" id="A0BGU6"/>
<evidence type="ECO:0000313" key="4">
    <source>
        <dbReference type="Proteomes" id="UP000000600"/>
    </source>
</evidence>
<protein>
    <recommendedName>
        <fullName evidence="2">RING-type domain-containing protein</fullName>
    </recommendedName>
</protein>
<feature type="domain" description="RING-type" evidence="2">
    <location>
        <begin position="305"/>
        <end position="356"/>
    </location>
</feature>
<dbReference type="GO" id="GO:0008270">
    <property type="term" value="F:zinc ion binding"/>
    <property type="evidence" value="ECO:0007669"/>
    <property type="project" value="UniProtKB-KW"/>
</dbReference>
<dbReference type="PANTHER" id="PTHR45943:SF2">
    <property type="entry name" value="RING-TYPE DOMAIN-CONTAINING PROTEIN"/>
    <property type="match status" value="1"/>
</dbReference>
<keyword evidence="4" id="KW-1185">Reference proteome</keyword>
<dbReference type="InParanoid" id="A0BGU6"/>
<evidence type="ECO:0000256" key="1">
    <source>
        <dbReference type="PROSITE-ProRule" id="PRU00175"/>
    </source>
</evidence>
<dbReference type="STRING" id="5888.A0BGU6"/>
<dbReference type="SMART" id="SM00184">
    <property type="entry name" value="RING"/>
    <property type="match status" value="2"/>
</dbReference>
<organism evidence="3 4">
    <name type="scientific">Paramecium tetraurelia</name>
    <dbReference type="NCBI Taxonomy" id="5888"/>
    <lineage>
        <taxon>Eukaryota</taxon>
        <taxon>Sar</taxon>
        <taxon>Alveolata</taxon>
        <taxon>Ciliophora</taxon>
        <taxon>Intramacronucleata</taxon>
        <taxon>Oligohymenophorea</taxon>
        <taxon>Peniculida</taxon>
        <taxon>Parameciidae</taxon>
        <taxon>Paramecium</taxon>
    </lineage>
</organism>
<reference evidence="3 4" key="1">
    <citation type="journal article" date="2006" name="Nature">
        <title>Global trends of whole-genome duplications revealed by the ciliate Paramecium tetraurelia.</title>
        <authorList>
            <consortium name="Genoscope"/>
            <person name="Aury J.-M."/>
            <person name="Jaillon O."/>
            <person name="Duret L."/>
            <person name="Noel B."/>
            <person name="Jubin C."/>
            <person name="Porcel B.M."/>
            <person name="Segurens B."/>
            <person name="Daubin V."/>
            <person name="Anthouard V."/>
            <person name="Aiach N."/>
            <person name="Arnaiz O."/>
            <person name="Billaut A."/>
            <person name="Beisson J."/>
            <person name="Blanc I."/>
            <person name="Bouhouche K."/>
            <person name="Camara F."/>
            <person name="Duharcourt S."/>
            <person name="Guigo R."/>
            <person name="Gogendeau D."/>
            <person name="Katinka M."/>
            <person name="Keller A.-M."/>
            <person name="Kissmehl R."/>
            <person name="Klotz C."/>
            <person name="Koll F."/>
            <person name="Le Moue A."/>
            <person name="Lepere C."/>
            <person name="Malinsky S."/>
            <person name="Nowacki M."/>
            <person name="Nowak J.K."/>
            <person name="Plattner H."/>
            <person name="Poulain J."/>
            <person name="Ruiz F."/>
            <person name="Serrano V."/>
            <person name="Zagulski M."/>
            <person name="Dessen P."/>
            <person name="Betermier M."/>
            <person name="Weissenbach J."/>
            <person name="Scarpelli C."/>
            <person name="Schachter V."/>
            <person name="Sperling L."/>
            <person name="Meyer E."/>
            <person name="Cohen J."/>
            <person name="Wincker P."/>
        </authorList>
    </citation>
    <scope>NUCLEOTIDE SEQUENCE [LARGE SCALE GENOMIC DNA]</scope>
    <source>
        <strain evidence="3 4">Stock d4-2</strain>
    </source>
</reference>
<dbReference type="OrthoDB" id="6050183at2759"/>
<dbReference type="KEGG" id="ptm:GSPATT00028798001"/>
<keyword evidence="1" id="KW-0479">Metal-binding</keyword>
<name>A0BGU6_PARTE</name>
<accession>A0BGU6</accession>
<evidence type="ECO:0000259" key="2">
    <source>
        <dbReference type="PROSITE" id="PS50089"/>
    </source>
</evidence>